<evidence type="ECO:0000256" key="2">
    <source>
        <dbReference type="ARBA" id="ARBA00023002"/>
    </source>
</evidence>
<name>A0A9W6YU30_AMBMO</name>
<dbReference type="PANTHER" id="PTHR10204:SF34">
    <property type="entry name" value="NAD(P)H DEHYDROGENASE [QUINONE] 1 ISOFORM 1"/>
    <property type="match status" value="1"/>
</dbReference>
<dbReference type="Gene3D" id="3.40.50.360">
    <property type="match status" value="1"/>
</dbReference>
<dbReference type="GO" id="GO:0005829">
    <property type="term" value="C:cytosol"/>
    <property type="evidence" value="ECO:0007669"/>
    <property type="project" value="TreeGrafter"/>
</dbReference>
<dbReference type="SUPFAM" id="SSF52218">
    <property type="entry name" value="Flavoproteins"/>
    <property type="match status" value="1"/>
</dbReference>
<accession>A0A9W6YU30</accession>
<dbReference type="PANTHER" id="PTHR10204">
    <property type="entry name" value="NAD P H OXIDOREDUCTASE-RELATED"/>
    <property type="match status" value="1"/>
</dbReference>
<evidence type="ECO:0000313" key="4">
    <source>
        <dbReference type="EMBL" id="GMG20354.1"/>
    </source>
</evidence>
<comment type="caution">
    <text evidence="4">The sequence shown here is derived from an EMBL/GenBank/DDBJ whole genome shotgun (WGS) entry which is preliminary data.</text>
</comment>
<sequence>MKVLVVFAHPEPKSLNGSLFKVTVEELKRLGHEVRTSDLYAMKWKSNIDADDFPGFHQDEKRLIIADESVKSYKEHSLTKDVMEEQEKIEWADLLIFQFPFWWYSMPAILKGWFDRVLANGFAYGIGFSKEKPRGECYGEGHLKGKRAMLSITFGDPETSYSERGIEGDIFDLLFPIQHGLLFYPGMDVLEPFLIYECNSFPKENYEKAANLLRERLNNIETDVPMAFRSQNGGDYDKYTLELKPQNFNPKVRGLKIHLKDSQ</sequence>
<gene>
    <name evidence="4" type="ORF">Amon01_000117300</name>
</gene>
<feature type="domain" description="Flavodoxin-like fold" evidence="3">
    <location>
        <begin position="1"/>
        <end position="214"/>
    </location>
</feature>
<comment type="similarity">
    <text evidence="1">Belongs to the NAD(P)H dehydrogenase (quinone) family.</text>
</comment>
<keyword evidence="5" id="KW-1185">Reference proteome</keyword>
<dbReference type="Proteomes" id="UP001165063">
    <property type="component" value="Unassembled WGS sequence"/>
</dbReference>
<dbReference type="InterPro" id="IPR029039">
    <property type="entry name" value="Flavoprotein-like_sf"/>
</dbReference>
<evidence type="ECO:0000259" key="3">
    <source>
        <dbReference type="Pfam" id="PF02525"/>
    </source>
</evidence>
<keyword evidence="2" id="KW-0560">Oxidoreductase</keyword>
<evidence type="ECO:0000313" key="5">
    <source>
        <dbReference type="Proteomes" id="UP001165063"/>
    </source>
</evidence>
<evidence type="ECO:0000256" key="1">
    <source>
        <dbReference type="ARBA" id="ARBA00006252"/>
    </source>
</evidence>
<dbReference type="Pfam" id="PF02525">
    <property type="entry name" value="Flavodoxin_2"/>
    <property type="match status" value="1"/>
</dbReference>
<reference evidence="4" key="1">
    <citation type="submission" date="2023-04" db="EMBL/GenBank/DDBJ databases">
        <title>Ambrosiozyma monospora NBRC 1965.</title>
        <authorList>
            <person name="Ichikawa N."/>
            <person name="Sato H."/>
            <person name="Tonouchi N."/>
        </authorList>
    </citation>
    <scope>NUCLEOTIDE SEQUENCE</scope>
    <source>
        <strain evidence="4">NBRC 1965</strain>
    </source>
</reference>
<dbReference type="InterPro" id="IPR051545">
    <property type="entry name" value="NAD(P)H_dehydrogenase_qn"/>
</dbReference>
<dbReference type="AlphaFoldDB" id="A0A9W6YU30"/>
<dbReference type="EMBL" id="BSXU01000349">
    <property type="protein sequence ID" value="GMG20354.1"/>
    <property type="molecule type" value="Genomic_DNA"/>
</dbReference>
<dbReference type="OrthoDB" id="26889at2759"/>
<dbReference type="InterPro" id="IPR003680">
    <property type="entry name" value="Flavodoxin_fold"/>
</dbReference>
<dbReference type="GO" id="GO:0003955">
    <property type="term" value="F:NAD(P)H dehydrogenase (quinone) activity"/>
    <property type="evidence" value="ECO:0007669"/>
    <property type="project" value="TreeGrafter"/>
</dbReference>
<protein>
    <submittedName>
        <fullName evidence="4">Unnamed protein product</fullName>
    </submittedName>
</protein>
<proteinExistence type="inferred from homology"/>
<dbReference type="FunFam" id="3.40.50.360:FF:000054">
    <property type="entry name" value="NAD(P)H dehydrogenase, quinone 1"/>
    <property type="match status" value="1"/>
</dbReference>
<organism evidence="4 5">
    <name type="scientific">Ambrosiozyma monospora</name>
    <name type="common">Yeast</name>
    <name type="synonym">Endomycopsis monosporus</name>
    <dbReference type="NCBI Taxonomy" id="43982"/>
    <lineage>
        <taxon>Eukaryota</taxon>
        <taxon>Fungi</taxon>
        <taxon>Dikarya</taxon>
        <taxon>Ascomycota</taxon>
        <taxon>Saccharomycotina</taxon>
        <taxon>Pichiomycetes</taxon>
        <taxon>Pichiales</taxon>
        <taxon>Pichiaceae</taxon>
        <taxon>Ambrosiozyma</taxon>
    </lineage>
</organism>